<name>A0ABR0U083_REHGL</name>
<comment type="caution">
    <text evidence="2">The sequence shown here is derived from an EMBL/GenBank/DDBJ whole genome shotgun (WGS) entry which is preliminary data.</text>
</comment>
<dbReference type="Pfam" id="PF07727">
    <property type="entry name" value="RVT_2"/>
    <property type="match status" value="1"/>
</dbReference>
<sequence>MIPPPGYCSPSGNRVCKLTKSLYGLKQASRQWFQKLTSCLITYGFSQSKFDSSLFIKFSSNNILILCVCVDDIILAGNNIQEIEAIKAHLDAAFTIKDLGQLKYFLGIEIARNKQGITLCQRKYALDLLTESGYLGCKPCSTPMDPKSDLSTTSGDPLPDPSVYRRLVGRLLYLTITRPDLSYSIQTLSQFMSNPTSTHLTAAHRVLRYIKSTPGKGLFYSANSPLQLIGFCDADWARCKETRRSISGFAIFLGDSLISWKAKKQPTISRSSTETEYRVVASISCEVQWFVYLLHDMKIQHPQPATIYTDNTSAIPITQNPVLHSRTKHIDVRYHFIRDHVEKKDITLEYISTDKQLANIFTKPLCESRFEELKNELGLIELS</sequence>
<protein>
    <recommendedName>
        <fullName evidence="1">Reverse transcriptase Ty1/copia-type domain-containing protein</fullName>
    </recommendedName>
</protein>
<proteinExistence type="predicted"/>
<evidence type="ECO:0000313" key="2">
    <source>
        <dbReference type="EMBL" id="KAK6115540.1"/>
    </source>
</evidence>
<gene>
    <name evidence="2" type="ORF">DH2020_007809</name>
</gene>
<organism evidence="2 3">
    <name type="scientific">Rehmannia glutinosa</name>
    <name type="common">Chinese foxglove</name>
    <dbReference type="NCBI Taxonomy" id="99300"/>
    <lineage>
        <taxon>Eukaryota</taxon>
        <taxon>Viridiplantae</taxon>
        <taxon>Streptophyta</taxon>
        <taxon>Embryophyta</taxon>
        <taxon>Tracheophyta</taxon>
        <taxon>Spermatophyta</taxon>
        <taxon>Magnoliopsida</taxon>
        <taxon>eudicotyledons</taxon>
        <taxon>Gunneridae</taxon>
        <taxon>Pentapetalae</taxon>
        <taxon>asterids</taxon>
        <taxon>lamiids</taxon>
        <taxon>Lamiales</taxon>
        <taxon>Orobanchaceae</taxon>
        <taxon>Rehmannieae</taxon>
        <taxon>Rehmannia</taxon>
    </lineage>
</organism>
<dbReference type="SUPFAM" id="SSF56672">
    <property type="entry name" value="DNA/RNA polymerases"/>
    <property type="match status" value="1"/>
</dbReference>
<keyword evidence="3" id="KW-1185">Reference proteome</keyword>
<feature type="domain" description="Reverse transcriptase Ty1/copia-type" evidence="1">
    <location>
        <begin position="1"/>
        <end position="145"/>
    </location>
</feature>
<dbReference type="Proteomes" id="UP001318860">
    <property type="component" value="Unassembled WGS sequence"/>
</dbReference>
<dbReference type="InterPro" id="IPR043502">
    <property type="entry name" value="DNA/RNA_pol_sf"/>
</dbReference>
<accession>A0ABR0U083</accession>
<evidence type="ECO:0000259" key="1">
    <source>
        <dbReference type="Pfam" id="PF07727"/>
    </source>
</evidence>
<reference evidence="2 3" key="1">
    <citation type="journal article" date="2021" name="Comput. Struct. Biotechnol. J.">
        <title>De novo genome assembly of the potent medicinal plant Rehmannia glutinosa using nanopore technology.</title>
        <authorList>
            <person name="Ma L."/>
            <person name="Dong C."/>
            <person name="Song C."/>
            <person name="Wang X."/>
            <person name="Zheng X."/>
            <person name="Niu Y."/>
            <person name="Chen S."/>
            <person name="Feng W."/>
        </authorList>
    </citation>
    <scope>NUCLEOTIDE SEQUENCE [LARGE SCALE GENOMIC DNA]</scope>
    <source>
        <strain evidence="2">DH-2019</strain>
    </source>
</reference>
<dbReference type="CDD" id="cd09272">
    <property type="entry name" value="RNase_HI_RT_Ty1"/>
    <property type="match status" value="1"/>
</dbReference>
<dbReference type="EMBL" id="JABTTQ020003506">
    <property type="protein sequence ID" value="KAK6115540.1"/>
    <property type="molecule type" value="Genomic_DNA"/>
</dbReference>
<evidence type="ECO:0000313" key="3">
    <source>
        <dbReference type="Proteomes" id="UP001318860"/>
    </source>
</evidence>
<dbReference type="PANTHER" id="PTHR11439">
    <property type="entry name" value="GAG-POL-RELATED RETROTRANSPOSON"/>
    <property type="match status" value="1"/>
</dbReference>
<dbReference type="PANTHER" id="PTHR11439:SF470">
    <property type="entry name" value="CYSTEINE-RICH RLK (RECEPTOR-LIKE PROTEIN KINASE) 8"/>
    <property type="match status" value="1"/>
</dbReference>
<dbReference type="InterPro" id="IPR013103">
    <property type="entry name" value="RVT_2"/>
</dbReference>